<keyword evidence="1" id="KW-1133">Transmembrane helix</keyword>
<sequence>MTKLLPYAQNSYYINAHYLGLTRVLYCVVIISFIGLPSYTWLGGALDYFFSPPTASLARIFHGFPGYPFFYALTLLNVIFFFLMFLGFHARWTSLLFSLTSILGHNFWYSFGKIDHLLLWIIAPIFLGFAGWGDHFSVESLSKRPPKLTDHNSQHNNSLLIFLLAMTIGFSMFTAGVQKLLSGWPNWHSEAVRFHLIKNYFSLDREELLSSWFLHIHNHILWKVMDYSALLLELGFLFSIIHVRIFRSFIAVAVVFHFIVLLMYNIPFYSNIIAYMIFTDWEILDPRAKIPRLIDNVKAYNSVIKIVVMISLVFFCYWCVFLINHAGSLSLPGFFESVFNAFDISDGYKFSLYLLFLSSMVFLILMCFFKVRRKYSSREVPT</sequence>
<feature type="transmembrane region" description="Helical" evidence="1">
    <location>
        <begin position="159"/>
        <end position="177"/>
    </location>
</feature>
<reference evidence="2 3" key="1">
    <citation type="submission" date="2020-03" db="EMBL/GenBank/DDBJ databases">
        <title>Genomic Encyclopedia of Type Strains, Phase IV (KMG-IV): sequencing the most valuable type-strain genomes for metagenomic binning, comparative biology and taxonomic classification.</title>
        <authorList>
            <person name="Goeker M."/>
        </authorList>
    </citation>
    <scope>NUCLEOTIDE SEQUENCE [LARGE SCALE GENOMIC DNA]</scope>
    <source>
        <strain evidence="2 3">DSM 102865</strain>
    </source>
</reference>
<feature type="transmembrane region" description="Helical" evidence="1">
    <location>
        <begin position="69"/>
        <end position="88"/>
    </location>
</feature>
<accession>A0ABX0UPP1</accession>
<gene>
    <name evidence="2" type="ORF">FHS68_004150</name>
</gene>
<feature type="transmembrane region" description="Helical" evidence="1">
    <location>
        <begin position="21"/>
        <end position="42"/>
    </location>
</feature>
<feature type="transmembrane region" description="Helical" evidence="1">
    <location>
        <begin position="117"/>
        <end position="138"/>
    </location>
</feature>
<evidence type="ECO:0000256" key="1">
    <source>
        <dbReference type="SAM" id="Phobius"/>
    </source>
</evidence>
<evidence type="ECO:0000313" key="3">
    <source>
        <dbReference type="Proteomes" id="UP001179181"/>
    </source>
</evidence>
<comment type="caution">
    <text evidence="2">The sequence shown here is derived from an EMBL/GenBank/DDBJ whole genome shotgun (WGS) entry which is preliminary data.</text>
</comment>
<dbReference type="EMBL" id="JAASQJ010000004">
    <property type="protein sequence ID" value="NIJ54963.1"/>
    <property type="molecule type" value="Genomic_DNA"/>
</dbReference>
<feature type="transmembrane region" description="Helical" evidence="1">
    <location>
        <begin position="350"/>
        <end position="369"/>
    </location>
</feature>
<feature type="transmembrane region" description="Helical" evidence="1">
    <location>
        <begin position="220"/>
        <end position="241"/>
    </location>
</feature>
<proteinExistence type="predicted"/>
<evidence type="ECO:0000313" key="2">
    <source>
        <dbReference type="EMBL" id="NIJ54963.1"/>
    </source>
</evidence>
<organism evidence="2 3">
    <name type="scientific">Dyadobacter arcticus</name>
    <dbReference type="NCBI Taxonomy" id="1078754"/>
    <lineage>
        <taxon>Bacteria</taxon>
        <taxon>Pseudomonadati</taxon>
        <taxon>Bacteroidota</taxon>
        <taxon>Cytophagia</taxon>
        <taxon>Cytophagales</taxon>
        <taxon>Spirosomataceae</taxon>
        <taxon>Dyadobacter</taxon>
    </lineage>
</organism>
<dbReference type="Proteomes" id="UP001179181">
    <property type="component" value="Unassembled WGS sequence"/>
</dbReference>
<evidence type="ECO:0008006" key="4">
    <source>
        <dbReference type="Google" id="ProtNLM"/>
    </source>
</evidence>
<feature type="transmembrane region" description="Helical" evidence="1">
    <location>
        <begin position="302"/>
        <end position="323"/>
    </location>
</feature>
<keyword evidence="1" id="KW-0472">Membrane</keyword>
<name>A0ABX0UPP1_9BACT</name>
<keyword evidence="3" id="KW-1185">Reference proteome</keyword>
<protein>
    <recommendedName>
        <fullName evidence="4">HTTM domain-containing protein</fullName>
    </recommendedName>
</protein>
<keyword evidence="1" id="KW-0812">Transmembrane</keyword>